<keyword evidence="2" id="KW-1185">Reference proteome</keyword>
<accession>A0ABD0LT26</accession>
<comment type="caution">
    <text evidence="1">The sequence shown here is derived from an EMBL/GenBank/DDBJ whole genome shotgun (WGS) entry which is preliminary data.</text>
</comment>
<evidence type="ECO:0000313" key="1">
    <source>
        <dbReference type="EMBL" id="KAK7502709.1"/>
    </source>
</evidence>
<organism evidence="1 2">
    <name type="scientific">Batillaria attramentaria</name>
    <dbReference type="NCBI Taxonomy" id="370345"/>
    <lineage>
        <taxon>Eukaryota</taxon>
        <taxon>Metazoa</taxon>
        <taxon>Spiralia</taxon>
        <taxon>Lophotrochozoa</taxon>
        <taxon>Mollusca</taxon>
        <taxon>Gastropoda</taxon>
        <taxon>Caenogastropoda</taxon>
        <taxon>Sorbeoconcha</taxon>
        <taxon>Cerithioidea</taxon>
        <taxon>Batillariidae</taxon>
        <taxon>Batillaria</taxon>
    </lineage>
</organism>
<evidence type="ECO:0008006" key="3">
    <source>
        <dbReference type="Google" id="ProtNLM"/>
    </source>
</evidence>
<reference evidence="1 2" key="1">
    <citation type="journal article" date="2023" name="Sci. Data">
        <title>Genome assembly of the Korean intertidal mud-creeper Batillaria attramentaria.</title>
        <authorList>
            <person name="Patra A.K."/>
            <person name="Ho P.T."/>
            <person name="Jun S."/>
            <person name="Lee S.J."/>
            <person name="Kim Y."/>
            <person name="Won Y.J."/>
        </authorList>
    </citation>
    <scope>NUCLEOTIDE SEQUENCE [LARGE SCALE GENOMIC DNA]</scope>
    <source>
        <strain evidence="1">Wonlab-2016</strain>
    </source>
</reference>
<evidence type="ECO:0000313" key="2">
    <source>
        <dbReference type="Proteomes" id="UP001519460"/>
    </source>
</evidence>
<dbReference type="Proteomes" id="UP001519460">
    <property type="component" value="Unassembled WGS sequence"/>
</dbReference>
<protein>
    <recommendedName>
        <fullName evidence="3">Secreted protein</fullName>
    </recommendedName>
</protein>
<sequence>MMMMMAAWYTVYRMVRCRYVLCPPADQSRSRDDDVRCSEGLYIHRQCQGGAPSSAALSLARLYHSSQTGRGTGLG</sequence>
<dbReference type="AlphaFoldDB" id="A0ABD0LT26"/>
<dbReference type="EMBL" id="JACVVK020000024">
    <property type="protein sequence ID" value="KAK7502709.1"/>
    <property type="molecule type" value="Genomic_DNA"/>
</dbReference>
<name>A0ABD0LT26_9CAEN</name>
<gene>
    <name evidence="1" type="ORF">BaRGS_00005959</name>
</gene>
<proteinExistence type="predicted"/>